<dbReference type="Proteomes" id="UP000540685">
    <property type="component" value="Unassembled WGS sequence"/>
</dbReference>
<comment type="caution">
    <text evidence="3">The sequence shown here is derived from an EMBL/GenBank/DDBJ whole genome shotgun (WGS) entry which is preliminary data.</text>
</comment>
<accession>A0A7W9ILH2</accession>
<sequence>MVEPRSRWADITGGDAGERYAARFAALAESGADVHGEARLCAELVPPGSRVLDAGCGTGRVAIRLAELGYDCVGVDLDESMLRVARRAAPRLLWILADLGALDLSLFGSGASPTVLDPEAPVPGPVPAPGPVPGPGSVPGPGVRSAAVSDSGAPGLIPGSAVPGSGDFSSGDSGPAGVRPFDLVVAAGNVIPLLAPGTEARAVAGLAALLRPGGLLVSGFGLDAAHLPLASAPVGLADYDAWCEAAGLTPLRRLATWEGAPYDGGGYAVSIHLRAAAGELSKK</sequence>
<proteinExistence type="predicted"/>
<keyword evidence="4" id="KW-1185">Reference proteome</keyword>
<dbReference type="CDD" id="cd02440">
    <property type="entry name" value="AdoMet_MTases"/>
    <property type="match status" value="1"/>
</dbReference>
<feature type="domain" description="Methyltransferase" evidence="2">
    <location>
        <begin position="51"/>
        <end position="103"/>
    </location>
</feature>
<dbReference type="PANTHER" id="PTHR43591">
    <property type="entry name" value="METHYLTRANSFERASE"/>
    <property type="match status" value="1"/>
</dbReference>
<organism evidence="3 4">
    <name type="scientific">Streptosporangium becharense</name>
    <dbReference type="NCBI Taxonomy" id="1816182"/>
    <lineage>
        <taxon>Bacteria</taxon>
        <taxon>Bacillati</taxon>
        <taxon>Actinomycetota</taxon>
        <taxon>Actinomycetes</taxon>
        <taxon>Streptosporangiales</taxon>
        <taxon>Streptosporangiaceae</taxon>
        <taxon>Streptosporangium</taxon>
    </lineage>
</organism>
<dbReference type="AlphaFoldDB" id="A0A7W9ILH2"/>
<gene>
    <name evidence="3" type="ORF">F4562_005843</name>
</gene>
<dbReference type="InterPro" id="IPR029063">
    <property type="entry name" value="SAM-dependent_MTases_sf"/>
</dbReference>
<evidence type="ECO:0000313" key="3">
    <source>
        <dbReference type="EMBL" id="MBB5822781.1"/>
    </source>
</evidence>
<protein>
    <submittedName>
        <fullName evidence="3">SAM-dependent methyltransferase</fullName>
    </submittedName>
</protein>
<dbReference type="GO" id="GO:0008168">
    <property type="term" value="F:methyltransferase activity"/>
    <property type="evidence" value="ECO:0007669"/>
    <property type="project" value="UniProtKB-KW"/>
</dbReference>
<feature type="region of interest" description="Disordered" evidence="1">
    <location>
        <begin position="118"/>
        <end position="151"/>
    </location>
</feature>
<keyword evidence="3" id="KW-0808">Transferase</keyword>
<dbReference type="RefSeq" id="WP_184548066.1">
    <property type="nucleotide sequence ID" value="NZ_JACHMP010000001.1"/>
</dbReference>
<dbReference type="EMBL" id="JACHMP010000001">
    <property type="protein sequence ID" value="MBB5822781.1"/>
    <property type="molecule type" value="Genomic_DNA"/>
</dbReference>
<dbReference type="SUPFAM" id="SSF53335">
    <property type="entry name" value="S-adenosyl-L-methionine-dependent methyltransferases"/>
    <property type="match status" value="1"/>
</dbReference>
<name>A0A7W9ILH2_9ACTN</name>
<dbReference type="Pfam" id="PF13649">
    <property type="entry name" value="Methyltransf_25"/>
    <property type="match status" value="1"/>
</dbReference>
<evidence type="ECO:0000313" key="4">
    <source>
        <dbReference type="Proteomes" id="UP000540685"/>
    </source>
</evidence>
<evidence type="ECO:0000256" key="1">
    <source>
        <dbReference type="SAM" id="MobiDB-lite"/>
    </source>
</evidence>
<feature type="compositionally biased region" description="Pro residues" evidence="1">
    <location>
        <begin position="120"/>
        <end position="138"/>
    </location>
</feature>
<evidence type="ECO:0000259" key="2">
    <source>
        <dbReference type="Pfam" id="PF13649"/>
    </source>
</evidence>
<keyword evidence="3" id="KW-0489">Methyltransferase</keyword>
<reference evidence="3 4" key="1">
    <citation type="submission" date="2020-08" db="EMBL/GenBank/DDBJ databases">
        <title>Sequencing the genomes of 1000 actinobacteria strains.</title>
        <authorList>
            <person name="Klenk H.-P."/>
        </authorList>
    </citation>
    <scope>NUCLEOTIDE SEQUENCE [LARGE SCALE GENOMIC DNA]</scope>
    <source>
        <strain evidence="3 4">DSM 46887</strain>
    </source>
</reference>
<dbReference type="InterPro" id="IPR041698">
    <property type="entry name" value="Methyltransf_25"/>
</dbReference>
<dbReference type="Gene3D" id="3.40.50.150">
    <property type="entry name" value="Vaccinia Virus protein VP39"/>
    <property type="match status" value="1"/>
</dbReference>
<dbReference type="GO" id="GO:0032259">
    <property type="term" value="P:methylation"/>
    <property type="evidence" value="ECO:0007669"/>
    <property type="project" value="UniProtKB-KW"/>
</dbReference>